<evidence type="ECO:0000313" key="10">
    <source>
        <dbReference type="EMBL" id="MBQ0929776.1"/>
    </source>
</evidence>
<dbReference type="InterPro" id="IPR015421">
    <property type="entry name" value="PyrdxlP-dep_Trfase_major"/>
</dbReference>
<evidence type="ECO:0000256" key="8">
    <source>
        <dbReference type="ARBA" id="ARBA00049111"/>
    </source>
</evidence>
<keyword evidence="5 10" id="KW-0032">Aminotransferase</keyword>
<dbReference type="InterPro" id="IPR049704">
    <property type="entry name" value="Aminotrans_3_PPA_site"/>
</dbReference>
<dbReference type="RefSeq" id="WP_210852025.1">
    <property type="nucleotide sequence ID" value="NZ_JAGQDD010000002.1"/>
</dbReference>
<protein>
    <recommendedName>
        <fullName evidence="4">Diaminobutyrate--2-oxoglutarate transaminase</fullName>
        <ecNumber evidence="3">2.6.1.76</ecNumber>
    </recommendedName>
</protein>
<dbReference type="PANTHER" id="PTHR11986:SF79">
    <property type="entry name" value="ACETYLORNITHINE AMINOTRANSFERASE, MITOCHONDRIAL"/>
    <property type="match status" value="1"/>
</dbReference>
<dbReference type="InterPro" id="IPR050103">
    <property type="entry name" value="Class-III_PLP-dep_AT"/>
</dbReference>
<keyword evidence="11" id="KW-1185">Reference proteome</keyword>
<dbReference type="InterPro" id="IPR005814">
    <property type="entry name" value="Aminotrans_3"/>
</dbReference>
<evidence type="ECO:0000256" key="5">
    <source>
        <dbReference type="ARBA" id="ARBA00022576"/>
    </source>
</evidence>
<dbReference type="PIRSF" id="PIRSF000521">
    <property type="entry name" value="Transaminase_4ab_Lys_Orn"/>
    <property type="match status" value="1"/>
</dbReference>
<dbReference type="NCBIfam" id="NF002325">
    <property type="entry name" value="PRK01278.1"/>
    <property type="match status" value="1"/>
</dbReference>
<dbReference type="Gene3D" id="3.40.640.10">
    <property type="entry name" value="Type I PLP-dependent aspartate aminotransferase-like (Major domain)"/>
    <property type="match status" value="1"/>
</dbReference>
<dbReference type="GO" id="GO:0030170">
    <property type="term" value="F:pyridoxal phosphate binding"/>
    <property type="evidence" value="ECO:0007669"/>
    <property type="project" value="InterPro"/>
</dbReference>
<comment type="pathway">
    <text evidence="2">Amine and polyamine biosynthesis; ectoine biosynthesis; L-ectoine from L-aspartate 4-semialdehyde: step 1/3.</text>
</comment>
<evidence type="ECO:0000256" key="9">
    <source>
        <dbReference type="RuleBase" id="RU003560"/>
    </source>
</evidence>
<dbReference type="SUPFAM" id="SSF53383">
    <property type="entry name" value="PLP-dependent transferases"/>
    <property type="match status" value="1"/>
</dbReference>
<evidence type="ECO:0000256" key="1">
    <source>
        <dbReference type="ARBA" id="ARBA00001933"/>
    </source>
</evidence>
<dbReference type="InterPro" id="IPR015422">
    <property type="entry name" value="PyrdxlP-dep_Trfase_small"/>
</dbReference>
<dbReference type="AlphaFoldDB" id="A0A941BD27"/>
<dbReference type="GO" id="GO:0042802">
    <property type="term" value="F:identical protein binding"/>
    <property type="evidence" value="ECO:0007669"/>
    <property type="project" value="TreeGrafter"/>
</dbReference>
<dbReference type="EMBL" id="JAGQDD010000002">
    <property type="protein sequence ID" value="MBQ0929776.1"/>
    <property type="molecule type" value="Genomic_DNA"/>
</dbReference>
<evidence type="ECO:0000313" key="11">
    <source>
        <dbReference type="Proteomes" id="UP000676246"/>
    </source>
</evidence>
<accession>A0A941BD27</accession>
<dbReference type="PANTHER" id="PTHR11986">
    <property type="entry name" value="AMINOTRANSFERASE CLASS III"/>
    <property type="match status" value="1"/>
</dbReference>
<comment type="caution">
    <text evidence="10">The sequence shown here is derived from an EMBL/GenBank/DDBJ whole genome shotgun (WGS) entry which is preliminary data.</text>
</comment>
<keyword evidence="6 10" id="KW-0808">Transferase</keyword>
<dbReference type="Gene3D" id="3.90.1150.10">
    <property type="entry name" value="Aspartate Aminotransferase, domain 1"/>
    <property type="match status" value="1"/>
</dbReference>
<dbReference type="PROSITE" id="PS00600">
    <property type="entry name" value="AA_TRANSFER_CLASS_3"/>
    <property type="match status" value="1"/>
</dbReference>
<comment type="catalytic activity">
    <reaction evidence="8">
        <text>L-2,4-diaminobutanoate + 2-oxoglutarate = L-aspartate 4-semialdehyde + L-glutamate</text>
        <dbReference type="Rhea" id="RHEA:11160"/>
        <dbReference type="ChEBI" id="CHEBI:16810"/>
        <dbReference type="ChEBI" id="CHEBI:29985"/>
        <dbReference type="ChEBI" id="CHEBI:58761"/>
        <dbReference type="ChEBI" id="CHEBI:537519"/>
        <dbReference type="EC" id="2.6.1.76"/>
    </reaction>
</comment>
<evidence type="ECO:0000256" key="6">
    <source>
        <dbReference type="ARBA" id="ARBA00022679"/>
    </source>
</evidence>
<comment type="similarity">
    <text evidence="9">Belongs to the class-III pyridoxal-phosphate-dependent aminotransferase family.</text>
</comment>
<dbReference type="GO" id="GO:0045303">
    <property type="term" value="F:diaminobutyrate-2-oxoglutarate transaminase activity"/>
    <property type="evidence" value="ECO:0007669"/>
    <property type="project" value="UniProtKB-EC"/>
</dbReference>
<dbReference type="EC" id="2.6.1.76" evidence="3"/>
<dbReference type="CDD" id="cd00610">
    <property type="entry name" value="OAT_like"/>
    <property type="match status" value="1"/>
</dbReference>
<dbReference type="Pfam" id="PF00202">
    <property type="entry name" value="Aminotran_3"/>
    <property type="match status" value="1"/>
</dbReference>
<sequence length="401" mass="42554">MHPQVHPSPRHLMPITERPADIFVRGEGAWLWDAAGRRYLDWLQGWAVNALGHCPPVLAQALQAQAGLLLTPSPALHNLPSLQLAQRLCALSGLHQAWFGSTGAEANEGAIKLARKWGRRASRARRAGAWKIISFENGFHGRNLATMAASGKPGWDQLFPPQMPGFAKARLNDLASVEALVDADTVAVMLEPVQGEAGVRPATPAFLQQLRALCDERDLLLIFDEVQTGCGRLGELFAFQQVGVRPDIVTLGKGLGGGVPISAVLAAEHAAVFEPGDQGGTYSGNPLMAAASLAVLEVIAQPAFLANVRERGAQLQQGLQALSARSGLGEVRGAGLLWALELGQDRAPALVQAAREAGLLVNAARPHCLRFMPRLNSTAQEIDQGLAILGQVLAADAVALH</sequence>
<dbReference type="Proteomes" id="UP000676246">
    <property type="component" value="Unassembled WGS sequence"/>
</dbReference>
<dbReference type="FunFam" id="3.40.640.10:FF:000004">
    <property type="entry name" value="Acetylornithine aminotransferase"/>
    <property type="match status" value="1"/>
</dbReference>
<comment type="cofactor">
    <cofactor evidence="1">
        <name>pyridoxal 5'-phosphate</name>
        <dbReference type="ChEBI" id="CHEBI:597326"/>
    </cofactor>
</comment>
<evidence type="ECO:0000256" key="2">
    <source>
        <dbReference type="ARBA" id="ARBA00004946"/>
    </source>
</evidence>
<evidence type="ECO:0000256" key="7">
    <source>
        <dbReference type="ARBA" id="ARBA00022898"/>
    </source>
</evidence>
<reference evidence="10 11" key="1">
    <citation type="submission" date="2021-04" db="EMBL/GenBank/DDBJ databases">
        <title>The genome sequence of Ideonella sp. 3Y2.</title>
        <authorList>
            <person name="Liu Y."/>
        </authorList>
    </citation>
    <scope>NUCLEOTIDE SEQUENCE [LARGE SCALE GENOMIC DNA]</scope>
    <source>
        <strain evidence="10 11">3Y2</strain>
    </source>
</reference>
<dbReference type="InterPro" id="IPR015424">
    <property type="entry name" value="PyrdxlP-dep_Trfase"/>
</dbReference>
<keyword evidence="7 9" id="KW-0663">Pyridoxal phosphate</keyword>
<evidence type="ECO:0000256" key="3">
    <source>
        <dbReference type="ARBA" id="ARBA00013155"/>
    </source>
</evidence>
<gene>
    <name evidence="10" type="ORF">KAK03_04690</name>
</gene>
<organism evidence="10 11">
    <name type="scientific">Ideonella alba</name>
    <dbReference type="NCBI Taxonomy" id="2824118"/>
    <lineage>
        <taxon>Bacteria</taxon>
        <taxon>Pseudomonadati</taxon>
        <taxon>Pseudomonadota</taxon>
        <taxon>Betaproteobacteria</taxon>
        <taxon>Burkholderiales</taxon>
        <taxon>Sphaerotilaceae</taxon>
        <taxon>Ideonella</taxon>
    </lineage>
</organism>
<evidence type="ECO:0000256" key="4">
    <source>
        <dbReference type="ARBA" id="ARBA00014798"/>
    </source>
</evidence>
<proteinExistence type="inferred from homology"/>
<name>A0A941BD27_9BURK</name>